<dbReference type="AlphaFoldDB" id="G8Y7B9"/>
<dbReference type="EMBL" id="FO082048">
    <property type="protein sequence ID" value="CCE84499.1"/>
    <property type="molecule type" value="Genomic_DNA"/>
</dbReference>
<evidence type="ECO:0000256" key="3">
    <source>
        <dbReference type="ARBA" id="ARBA00022448"/>
    </source>
</evidence>
<dbReference type="InterPro" id="IPR037545">
    <property type="entry name" value="DENN_FNIP1/2"/>
</dbReference>
<evidence type="ECO:0000256" key="5">
    <source>
        <dbReference type="ARBA" id="ARBA00022970"/>
    </source>
</evidence>
<evidence type="ECO:0000313" key="8">
    <source>
        <dbReference type="EMBL" id="CCE83468.1"/>
    </source>
</evidence>
<dbReference type="GO" id="GO:0015031">
    <property type="term" value="P:protein transport"/>
    <property type="evidence" value="ECO:0007669"/>
    <property type="project" value="UniProtKB-KW"/>
</dbReference>
<evidence type="ECO:0000256" key="1">
    <source>
        <dbReference type="ARBA" id="ARBA00010162"/>
    </source>
</evidence>
<feature type="compositionally biased region" description="Polar residues" evidence="6">
    <location>
        <begin position="557"/>
        <end position="581"/>
    </location>
</feature>
<dbReference type="Proteomes" id="UP000005222">
    <property type="component" value="Chromosome L"/>
</dbReference>
<dbReference type="Pfam" id="PF18639">
    <property type="entry name" value="Longin_2"/>
    <property type="match status" value="1"/>
</dbReference>
<feature type="region of interest" description="Disordered" evidence="6">
    <location>
        <begin position="537"/>
        <end position="589"/>
    </location>
</feature>
<dbReference type="InterPro" id="IPR041153">
    <property type="entry name" value="LST4_longin"/>
</dbReference>
<feature type="compositionally biased region" description="Basic and acidic residues" evidence="6">
    <location>
        <begin position="539"/>
        <end position="553"/>
    </location>
</feature>
<accession>G8Y7B9</accession>
<name>G8Y7B9_PICSO</name>
<dbReference type="STRING" id="559304.G8Y7B9"/>
<dbReference type="Proteomes" id="UP000005222">
    <property type="component" value="Chromosome K"/>
</dbReference>
<dbReference type="eggNOG" id="ENOG502S2BV">
    <property type="taxonomic scope" value="Eukaryota"/>
</dbReference>
<organism evidence="9 10">
    <name type="scientific">Pichia sorbitophila (strain ATCC MYA-4447 / BCRC 22081 / CBS 7064 / NBRC 10061 / NRRL Y-12695)</name>
    <name type="common">Hybrid yeast</name>
    <dbReference type="NCBI Taxonomy" id="559304"/>
    <lineage>
        <taxon>Eukaryota</taxon>
        <taxon>Fungi</taxon>
        <taxon>Dikarya</taxon>
        <taxon>Ascomycota</taxon>
        <taxon>Saccharomycotina</taxon>
        <taxon>Pichiomycetes</taxon>
        <taxon>Debaryomycetaceae</taxon>
        <taxon>Millerozyma</taxon>
    </lineage>
</organism>
<dbReference type="HOGENOM" id="CLU_007917_0_0_1"/>
<evidence type="ECO:0000259" key="7">
    <source>
        <dbReference type="PROSITE" id="PS51836"/>
    </source>
</evidence>
<keyword evidence="10" id="KW-1185">Reference proteome</keyword>
<reference evidence="9" key="1">
    <citation type="submission" date="2011-10" db="EMBL/GenBank/DDBJ databases">
        <authorList>
            <person name="Genoscope - CEA"/>
        </authorList>
    </citation>
    <scope>NUCLEOTIDE SEQUENCE</scope>
</reference>
<protein>
    <recommendedName>
        <fullName evidence="2">Protein LST4</fullName>
    </recommendedName>
</protein>
<feature type="compositionally biased region" description="Polar residues" evidence="6">
    <location>
        <begin position="968"/>
        <end position="1005"/>
    </location>
</feature>
<dbReference type="OrthoDB" id="4063558at2759"/>
<proteinExistence type="inferred from homology"/>
<feature type="region of interest" description="Disordered" evidence="6">
    <location>
        <begin position="1"/>
        <end position="50"/>
    </location>
</feature>
<evidence type="ECO:0000256" key="6">
    <source>
        <dbReference type="SAM" id="MobiDB-lite"/>
    </source>
</evidence>
<dbReference type="EMBL" id="FO082049">
    <property type="protein sequence ID" value="CCE83468.1"/>
    <property type="molecule type" value="Genomic_DNA"/>
</dbReference>
<feature type="region of interest" description="Disordered" evidence="6">
    <location>
        <begin position="109"/>
        <end position="128"/>
    </location>
</feature>
<dbReference type="PROSITE" id="PS51836">
    <property type="entry name" value="DENN_FNIP12"/>
    <property type="match status" value="1"/>
</dbReference>
<keyword evidence="5" id="KW-0029">Amino-acid transport</keyword>
<feature type="compositionally biased region" description="Polar residues" evidence="6">
    <location>
        <begin position="7"/>
        <end position="19"/>
    </location>
</feature>
<gene>
    <name evidence="9" type="primary">Piso0_004044</name>
    <name evidence="8" type="ORF">GNLVRS01_PISO0K08216g</name>
    <name evidence="9" type="ORF">GNLVRS01_PISO0L08217g</name>
</gene>
<reference evidence="10" key="2">
    <citation type="journal article" date="2012" name="G3 (Bethesda)">
        <title>Pichia sorbitophila, an interspecies yeast hybrid reveals early steps of genome resolution following polyploidization.</title>
        <authorList>
            <person name="Leh Louis V."/>
            <person name="Despons L."/>
            <person name="Friedrich A."/>
            <person name="Martin T."/>
            <person name="Durrens P."/>
            <person name="Casaregola S."/>
            <person name="Neuveglise C."/>
            <person name="Fairhead C."/>
            <person name="Marck C."/>
            <person name="Cruz J.A."/>
            <person name="Straub M.L."/>
            <person name="Kugler V."/>
            <person name="Sacerdot C."/>
            <person name="Uzunov Z."/>
            <person name="Thierry A."/>
            <person name="Weiss S."/>
            <person name="Bleykasten C."/>
            <person name="De Montigny J."/>
            <person name="Jacques N."/>
            <person name="Jung P."/>
            <person name="Lemaire M."/>
            <person name="Mallet S."/>
            <person name="Morel G."/>
            <person name="Richard G.F."/>
            <person name="Sarkar A."/>
            <person name="Savel G."/>
            <person name="Schacherer J."/>
            <person name="Seret M.L."/>
            <person name="Talla E."/>
            <person name="Samson G."/>
            <person name="Jubin C."/>
            <person name="Poulain J."/>
            <person name="Vacherie B."/>
            <person name="Barbe V."/>
            <person name="Pelletier E."/>
            <person name="Sherman D.J."/>
            <person name="Westhof E."/>
            <person name="Weissenbach J."/>
            <person name="Baret P.V."/>
            <person name="Wincker P."/>
            <person name="Gaillardin C."/>
            <person name="Dujon B."/>
            <person name="Souciet J.L."/>
        </authorList>
    </citation>
    <scope>NUCLEOTIDE SEQUENCE [LARGE SCALE GENOMIC DNA]</scope>
    <source>
        <strain evidence="10">ATCC MYA-4447 / BCRC 22081 / CBS 7064 / NBRC 10061 / NRRL Y-12695</strain>
    </source>
</reference>
<feature type="domain" description="UDENN FNIP1/2-type" evidence="7">
    <location>
        <begin position="80"/>
        <end position="193"/>
    </location>
</feature>
<comment type="similarity">
    <text evidence="1">Belongs to the LST4 family.</text>
</comment>
<keyword evidence="4" id="KW-0653">Protein transport</keyword>
<dbReference type="InParanoid" id="G8Y7B9"/>
<evidence type="ECO:0000256" key="2">
    <source>
        <dbReference type="ARBA" id="ARBA00013394"/>
    </source>
</evidence>
<evidence type="ECO:0000256" key="4">
    <source>
        <dbReference type="ARBA" id="ARBA00022927"/>
    </source>
</evidence>
<dbReference type="GO" id="GO:0006865">
    <property type="term" value="P:amino acid transport"/>
    <property type="evidence" value="ECO:0007669"/>
    <property type="project" value="UniProtKB-KW"/>
</dbReference>
<feature type="compositionally biased region" description="Polar residues" evidence="6">
    <location>
        <begin position="40"/>
        <end position="50"/>
    </location>
</feature>
<evidence type="ECO:0000313" key="9">
    <source>
        <dbReference type="EMBL" id="CCE84499.1"/>
    </source>
</evidence>
<feature type="region of interest" description="Disordered" evidence="6">
    <location>
        <begin position="966"/>
        <end position="1014"/>
    </location>
</feature>
<feature type="region of interest" description="Disordered" evidence="6">
    <location>
        <begin position="857"/>
        <end position="880"/>
    </location>
</feature>
<feature type="compositionally biased region" description="Low complexity" evidence="6">
    <location>
        <begin position="116"/>
        <end position="127"/>
    </location>
</feature>
<keyword evidence="3" id="KW-0813">Transport</keyword>
<evidence type="ECO:0000313" key="10">
    <source>
        <dbReference type="Proteomes" id="UP000005222"/>
    </source>
</evidence>
<sequence>MLGRLFKQNSPQTQSNGYGPSSATSNNQSSSPYGIGLGATKTSSPGASGISNNLNSYEDSYTREILYGTSAASQLQPSSFNNKFFRIVVSQDGGSLRTKQVLFDSSMLENSQGKTAGASQGPSSSASRNIMTSKLHHNINEINDYMFGCGLPTNEHHCTTKLHILPALNNQVYGTNRSILITRLFSISDNNDSMSFGDASTDEYWHPHSSLPIRQVPFKYGGKSGNQNDSPYKDMYYSDTKTNNINSRFSIGLIIPLENGDQDITETILTNWNEISYFMIVLQRLIVKTLISVLHRNASSLINESTSPYNRIDQGHSPTSGSPFIINKRIQFPNYVLQNNPEIHSQLIKLIKLIHYDTNIPKLINSNSLMKWSLQNRESELSAFYINWVFELLNWLEYKDGKAMSLGSGNIANCPAKSNQNFSVYNNNFENSESHLSNASNSGSFSPSGFSRDFNGSKSFLASLFSVLIPLRHSLAKRPLYYEEGNKAHKEVTRVVIMTGNPVVAKKLLFIINGLIPDEKFYSSVDISSDALGALTGSEEVKSEDTGESDKGAENPYSPNLGSKFASQGNSSDNIPSTSEPTGIKPIPIKRTSLANDNSFENSLSKSAASNKGWEIASKSTASTSTAPYQSRIESNTTAIPITQKAQAQRSSLSKSQSMAYLSSSLNSSLSSSTSNYSLSKLGGTFIDKWKNSFGANQYQNYHTSNSMTNPDNMEHHHSNGFNMMNLLYSLRTPSPALEGDEYLWNSDSANTVSASGSPLNNHRITRTTSMQEISSSTNFMHNKRGNVADFEHPKLTGPGVKRTKSGVYFPISLKSEKVDRMVFNSSIIKRKCNAIMNVAPKFTSDDMKTLLVNPKNFNEGAEDSGTTSLDFDSPEKPSQHRIAPLIQRHTLQPVIGFTDEFRPEFTLQSCLINPKLESQVMNAMKNDLIFYHNNCEYVNVTSRTVFVSLRAREIKMIELSTGDRNHFNSLSAPSNADESHSPYDSNSETTSSNGMSRDNVQSKSPIGITPKRTNYTSHLNYRTTIKKIFTQTRNACDVDKVNQIEKTFEELNKIFQSHTTSDIEKLGMGNNELYGKLRRLLNSMLN</sequence>
<feature type="compositionally biased region" description="Low complexity" evidence="6">
    <location>
        <begin position="21"/>
        <end position="31"/>
    </location>
</feature>
<dbReference type="GO" id="GO:0005737">
    <property type="term" value="C:cytoplasm"/>
    <property type="evidence" value="ECO:0007669"/>
    <property type="project" value="UniProtKB-ARBA"/>
</dbReference>